<name>A0AAN8JAL2_PATCE</name>
<feature type="chain" id="PRO_5043031668" evidence="1">
    <location>
        <begin position="24"/>
        <end position="200"/>
    </location>
</feature>
<comment type="caution">
    <text evidence="2">The sequence shown here is derived from an EMBL/GenBank/DDBJ whole genome shotgun (WGS) entry which is preliminary data.</text>
</comment>
<organism evidence="2 3">
    <name type="scientific">Patella caerulea</name>
    <name type="common">Rayed Mediterranean limpet</name>
    <dbReference type="NCBI Taxonomy" id="87958"/>
    <lineage>
        <taxon>Eukaryota</taxon>
        <taxon>Metazoa</taxon>
        <taxon>Spiralia</taxon>
        <taxon>Lophotrochozoa</taxon>
        <taxon>Mollusca</taxon>
        <taxon>Gastropoda</taxon>
        <taxon>Patellogastropoda</taxon>
        <taxon>Patelloidea</taxon>
        <taxon>Patellidae</taxon>
        <taxon>Patella</taxon>
    </lineage>
</organism>
<protein>
    <submittedName>
        <fullName evidence="2">Uncharacterized protein</fullName>
    </submittedName>
</protein>
<evidence type="ECO:0000256" key="1">
    <source>
        <dbReference type="SAM" id="SignalP"/>
    </source>
</evidence>
<keyword evidence="3" id="KW-1185">Reference proteome</keyword>
<dbReference type="EMBL" id="JAZGQO010000012">
    <property type="protein sequence ID" value="KAK6172104.1"/>
    <property type="molecule type" value="Genomic_DNA"/>
</dbReference>
<feature type="signal peptide" evidence="1">
    <location>
        <begin position="1"/>
        <end position="23"/>
    </location>
</feature>
<sequence>MNSVSLICVALVTVCLVVDVTRGQGTNCKVTGCGPNSRRINVRRPGQPARYIDVCCRPEDGIQSSIYLRAGSANATNNAFCECDFTRIKGNCERGEQCTGIKAILSPFSFNGMKICCETFTGRVSRFNQTGNTRDYICQCSEPPVPNADDWTGNCWKGSQCNGCDAGYVGNVNGLKLCCANCVKKGLNINAGRKTCNCNV</sequence>
<reference evidence="2 3" key="1">
    <citation type="submission" date="2024-01" db="EMBL/GenBank/DDBJ databases">
        <title>The genome of the rayed Mediterranean limpet Patella caerulea (Linnaeus, 1758).</title>
        <authorList>
            <person name="Anh-Thu Weber A."/>
            <person name="Halstead-Nussloch G."/>
        </authorList>
    </citation>
    <scope>NUCLEOTIDE SEQUENCE [LARGE SCALE GENOMIC DNA]</scope>
    <source>
        <strain evidence="2">AATW-2023a</strain>
        <tissue evidence="2">Whole specimen</tissue>
    </source>
</reference>
<dbReference type="Proteomes" id="UP001347796">
    <property type="component" value="Unassembled WGS sequence"/>
</dbReference>
<dbReference type="AlphaFoldDB" id="A0AAN8JAL2"/>
<keyword evidence="1" id="KW-0732">Signal</keyword>
<evidence type="ECO:0000313" key="3">
    <source>
        <dbReference type="Proteomes" id="UP001347796"/>
    </source>
</evidence>
<proteinExistence type="predicted"/>
<gene>
    <name evidence="2" type="ORF">SNE40_018057</name>
</gene>
<accession>A0AAN8JAL2</accession>
<evidence type="ECO:0000313" key="2">
    <source>
        <dbReference type="EMBL" id="KAK6172104.1"/>
    </source>
</evidence>